<dbReference type="AlphaFoldDB" id="A0A9N9JNY5"/>
<dbReference type="EMBL" id="CAJVQA010025910">
    <property type="protein sequence ID" value="CAG8787455.1"/>
    <property type="molecule type" value="Genomic_DNA"/>
</dbReference>
<proteinExistence type="predicted"/>
<gene>
    <name evidence="1" type="ORF">CPELLU_LOCUS16789</name>
</gene>
<comment type="caution">
    <text evidence="1">The sequence shown here is derived from an EMBL/GenBank/DDBJ whole genome shotgun (WGS) entry which is preliminary data.</text>
</comment>
<sequence length="63" mass="7157">MAENTLVVTRINKSLGRKQSKIMTVELKEESKGIKQILKKCYLWPDGGVNLICKCCSEKIKDD</sequence>
<dbReference type="Proteomes" id="UP000789759">
    <property type="component" value="Unassembled WGS sequence"/>
</dbReference>
<name>A0A9N9JNY5_9GLOM</name>
<organism evidence="1 2">
    <name type="scientific">Cetraspora pellucida</name>
    <dbReference type="NCBI Taxonomy" id="1433469"/>
    <lineage>
        <taxon>Eukaryota</taxon>
        <taxon>Fungi</taxon>
        <taxon>Fungi incertae sedis</taxon>
        <taxon>Mucoromycota</taxon>
        <taxon>Glomeromycotina</taxon>
        <taxon>Glomeromycetes</taxon>
        <taxon>Diversisporales</taxon>
        <taxon>Gigasporaceae</taxon>
        <taxon>Cetraspora</taxon>
    </lineage>
</organism>
<keyword evidence="2" id="KW-1185">Reference proteome</keyword>
<protein>
    <submittedName>
        <fullName evidence="1">15159_t:CDS:1</fullName>
    </submittedName>
</protein>
<accession>A0A9N9JNY5</accession>
<evidence type="ECO:0000313" key="2">
    <source>
        <dbReference type="Proteomes" id="UP000789759"/>
    </source>
</evidence>
<evidence type="ECO:0000313" key="1">
    <source>
        <dbReference type="EMBL" id="CAG8787455.1"/>
    </source>
</evidence>
<reference evidence="1" key="1">
    <citation type="submission" date="2021-06" db="EMBL/GenBank/DDBJ databases">
        <authorList>
            <person name="Kallberg Y."/>
            <person name="Tangrot J."/>
            <person name="Rosling A."/>
        </authorList>
    </citation>
    <scope>NUCLEOTIDE SEQUENCE</scope>
    <source>
        <strain evidence="1">FL966</strain>
    </source>
</reference>